<evidence type="ECO:0000256" key="2">
    <source>
        <dbReference type="ARBA" id="ARBA00022448"/>
    </source>
</evidence>
<feature type="signal peptide" evidence="10">
    <location>
        <begin position="1"/>
        <end position="21"/>
    </location>
</feature>
<evidence type="ECO:0000256" key="8">
    <source>
        <dbReference type="ARBA" id="ARBA00023170"/>
    </source>
</evidence>
<dbReference type="Proteomes" id="UP001174839">
    <property type="component" value="Unassembled WGS sequence"/>
</dbReference>
<dbReference type="InterPro" id="IPR036942">
    <property type="entry name" value="Beta-barrel_TonB_sf"/>
</dbReference>
<organism evidence="12 13">
    <name type="scientific">Robiginitalea aurantiaca</name>
    <dbReference type="NCBI Taxonomy" id="3056915"/>
    <lineage>
        <taxon>Bacteria</taxon>
        <taxon>Pseudomonadati</taxon>
        <taxon>Bacteroidota</taxon>
        <taxon>Flavobacteriia</taxon>
        <taxon>Flavobacteriales</taxon>
        <taxon>Flavobacteriaceae</taxon>
        <taxon>Robiginitalea</taxon>
    </lineage>
</organism>
<evidence type="ECO:0000256" key="3">
    <source>
        <dbReference type="ARBA" id="ARBA00022452"/>
    </source>
</evidence>
<accession>A0ABT7WDI0</accession>
<keyword evidence="13" id="KW-1185">Reference proteome</keyword>
<dbReference type="Pfam" id="PF00593">
    <property type="entry name" value="TonB_dep_Rec_b-barrel"/>
    <property type="match status" value="1"/>
</dbReference>
<keyword evidence="5 10" id="KW-0732">Signal</keyword>
<keyword evidence="2" id="KW-0813">Transport</keyword>
<evidence type="ECO:0000256" key="7">
    <source>
        <dbReference type="ARBA" id="ARBA00023136"/>
    </source>
</evidence>
<keyword evidence="6" id="KW-0798">TonB box</keyword>
<dbReference type="Gene3D" id="2.40.170.20">
    <property type="entry name" value="TonB-dependent receptor, beta-barrel domain"/>
    <property type="match status" value="1"/>
</dbReference>
<dbReference type="InterPro" id="IPR000531">
    <property type="entry name" value="Beta-barrel_TonB"/>
</dbReference>
<name>A0ABT7WDI0_9FLAO</name>
<sequence length="582" mass="65033">MKMTKLLILCLVLSSVFCLNAQEKDLGTETVTVVRSYRPTVSDAYKLKTVPSLNDSIVGSRIPIQYSIFSVPVASTFVPAKGQAATVARVEREKLYNTYASLGLGNYTNALADFYTSLDYDRGKHLLDVGLNHFSSRGDIDGTFLNTDFYNTGLDLTYARREREWDWNLGAGIEHRKYNWYGLPEGTLETDLPGNVDEAQNYFMAEIKGGVHLSDSFFDEASVLVRGFWDAVGSGENRMALKGNIGLPISDETFTLGVSLDYVGGEFENGPLTQLQAEPGVVYSYFQTGILPSLELIRDDLKLELGAKIVLGLDTENSQTDFYIYPAVNASYVLSEDMLVAYGGVEGGLIQNSYYDFSNQNPFISPTLMVMPTDRQYEAYLGIRGQLLPQLSYNLKGTYRAENFSPLFLLNPVNEFRSDDKSYMYGNSFRVFYDDVKTLGIFAELELSVNRNFTLGVNTSINDYSTETGNPAWNLPNLEGSLFMDYQIGSQWYFGASLFYVGEREDLASIAGSVIPPEDFPAQIRTLEGYFDANLQLGYHLNGQLSLFARASNLVNNSYQRWANFRVQGLQVMAGASYKFDL</sequence>
<dbReference type="SUPFAM" id="SSF56935">
    <property type="entry name" value="Porins"/>
    <property type="match status" value="1"/>
</dbReference>
<feature type="domain" description="TonB-dependent receptor-like beta-barrel" evidence="11">
    <location>
        <begin position="103"/>
        <end position="554"/>
    </location>
</feature>
<evidence type="ECO:0000256" key="6">
    <source>
        <dbReference type="ARBA" id="ARBA00023077"/>
    </source>
</evidence>
<comment type="caution">
    <text evidence="12">The sequence shown here is derived from an EMBL/GenBank/DDBJ whole genome shotgun (WGS) entry which is preliminary data.</text>
</comment>
<feature type="chain" id="PRO_5045565515" evidence="10">
    <location>
        <begin position="22"/>
        <end position="582"/>
    </location>
</feature>
<keyword evidence="3" id="KW-1134">Transmembrane beta strand</keyword>
<dbReference type="PANTHER" id="PTHR30069">
    <property type="entry name" value="TONB-DEPENDENT OUTER MEMBRANE RECEPTOR"/>
    <property type="match status" value="1"/>
</dbReference>
<evidence type="ECO:0000256" key="1">
    <source>
        <dbReference type="ARBA" id="ARBA00004571"/>
    </source>
</evidence>
<dbReference type="PANTHER" id="PTHR30069:SF29">
    <property type="entry name" value="HEMOGLOBIN AND HEMOGLOBIN-HAPTOGLOBIN-BINDING PROTEIN 1-RELATED"/>
    <property type="match status" value="1"/>
</dbReference>
<reference evidence="12" key="1">
    <citation type="submission" date="2023-06" db="EMBL/GenBank/DDBJ databases">
        <title>Robiginitalea aurantiacus sp. nov. and Algoriphagus sediminis sp. nov., isolated from coastal sediment.</title>
        <authorList>
            <person name="Zhou Z.Y."/>
            <person name="An J."/>
            <person name="Jia Y.W."/>
            <person name="Du Z.J."/>
        </authorList>
    </citation>
    <scope>NUCLEOTIDE SEQUENCE</scope>
    <source>
        <strain evidence="12">M39</strain>
    </source>
</reference>
<evidence type="ECO:0000256" key="9">
    <source>
        <dbReference type="ARBA" id="ARBA00023237"/>
    </source>
</evidence>
<keyword evidence="8 12" id="KW-0675">Receptor</keyword>
<evidence type="ECO:0000256" key="10">
    <source>
        <dbReference type="SAM" id="SignalP"/>
    </source>
</evidence>
<dbReference type="RefSeq" id="WP_289724336.1">
    <property type="nucleotide sequence ID" value="NZ_JAUDUY010000002.1"/>
</dbReference>
<keyword evidence="9" id="KW-0998">Cell outer membrane</keyword>
<comment type="subcellular location">
    <subcellularLocation>
        <location evidence="1">Cell outer membrane</location>
        <topology evidence="1">Multi-pass membrane protein</topology>
    </subcellularLocation>
</comment>
<evidence type="ECO:0000259" key="11">
    <source>
        <dbReference type="Pfam" id="PF00593"/>
    </source>
</evidence>
<protein>
    <submittedName>
        <fullName evidence="12">TonB-dependent receptor</fullName>
    </submittedName>
</protein>
<evidence type="ECO:0000256" key="4">
    <source>
        <dbReference type="ARBA" id="ARBA00022692"/>
    </source>
</evidence>
<evidence type="ECO:0000313" key="12">
    <source>
        <dbReference type="EMBL" id="MDM9630976.1"/>
    </source>
</evidence>
<gene>
    <name evidence="12" type="ORF">QU605_05820</name>
</gene>
<dbReference type="InterPro" id="IPR039426">
    <property type="entry name" value="TonB-dep_rcpt-like"/>
</dbReference>
<evidence type="ECO:0000313" key="13">
    <source>
        <dbReference type="Proteomes" id="UP001174839"/>
    </source>
</evidence>
<keyword evidence="4" id="KW-0812">Transmembrane</keyword>
<evidence type="ECO:0000256" key="5">
    <source>
        <dbReference type="ARBA" id="ARBA00022729"/>
    </source>
</evidence>
<keyword evidence="7" id="KW-0472">Membrane</keyword>
<dbReference type="EMBL" id="JAUDUY010000002">
    <property type="protein sequence ID" value="MDM9630976.1"/>
    <property type="molecule type" value="Genomic_DNA"/>
</dbReference>
<proteinExistence type="predicted"/>